<dbReference type="AlphaFoldDB" id="A0A432Z0I0"/>
<evidence type="ECO:0000256" key="1">
    <source>
        <dbReference type="ARBA" id="ARBA00004651"/>
    </source>
</evidence>
<evidence type="ECO:0000256" key="5">
    <source>
        <dbReference type="ARBA" id="ARBA00023136"/>
    </source>
</evidence>
<dbReference type="RefSeq" id="WP_126781604.1">
    <property type="nucleotide sequence ID" value="NZ_PIQC01000004.1"/>
</dbReference>
<accession>A0A432Z0I0</accession>
<sequence length="128" mass="13489">MTQTLNAVGKKLAGRIVGTQFIVVLIAALVTLVLSNTQSALGILCGGSTAVIPNALFALIAFKHAGARANQKVVQSFFLGEGVKLLLTALLLTVALLVTNLYPVWLLVGFVIAVTMQWIAPVLFLKST</sequence>
<dbReference type="Proteomes" id="UP000288058">
    <property type="component" value="Unassembled WGS sequence"/>
</dbReference>
<dbReference type="InterPro" id="IPR005598">
    <property type="entry name" value="ATP_synth_I"/>
</dbReference>
<feature type="transmembrane region" description="Helical" evidence="6">
    <location>
        <begin position="40"/>
        <end position="62"/>
    </location>
</feature>
<evidence type="ECO:0000256" key="3">
    <source>
        <dbReference type="ARBA" id="ARBA00022692"/>
    </source>
</evidence>
<evidence type="ECO:0000313" key="7">
    <source>
        <dbReference type="EMBL" id="RUO69674.1"/>
    </source>
</evidence>
<proteinExistence type="predicted"/>
<dbReference type="GO" id="GO:0005886">
    <property type="term" value="C:plasma membrane"/>
    <property type="evidence" value="ECO:0007669"/>
    <property type="project" value="UniProtKB-SubCell"/>
</dbReference>
<reference evidence="8" key="1">
    <citation type="journal article" date="2018" name="Front. Microbiol.">
        <title>Genome-Based Analysis Reveals the Taxonomy and Diversity of the Family Idiomarinaceae.</title>
        <authorList>
            <person name="Liu Y."/>
            <person name="Lai Q."/>
            <person name="Shao Z."/>
        </authorList>
    </citation>
    <scope>NUCLEOTIDE SEQUENCE [LARGE SCALE GENOMIC DNA]</scope>
    <source>
        <strain evidence="8">R22</strain>
    </source>
</reference>
<keyword evidence="3 6" id="KW-0812">Transmembrane</keyword>
<keyword evidence="5 6" id="KW-0472">Membrane</keyword>
<feature type="transmembrane region" description="Helical" evidence="6">
    <location>
        <begin position="12"/>
        <end position="34"/>
    </location>
</feature>
<dbReference type="EMBL" id="PIQC01000004">
    <property type="protein sequence ID" value="RUO69674.1"/>
    <property type="molecule type" value="Genomic_DNA"/>
</dbReference>
<comment type="caution">
    <text evidence="7">The sequence shown here is derived from an EMBL/GenBank/DDBJ whole genome shotgun (WGS) entry which is preliminary data.</text>
</comment>
<evidence type="ECO:0000256" key="6">
    <source>
        <dbReference type="SAM" id="Phobius"/>
    </source>
</evidence>
<evidence type="ECO:0000256" key="2">
    <source>
        <dbReference type="ARBA" id="ARBA00022475"/>
    </source>
</evidence>
<dbReference type="Pfam" id="PF03899">
    <property type="entry name" value="ATP-synt_I"/>
    <property type="match status" value="1"/>
</dbReference>
<name>A0A432Z0I0_9GAMM</name>
<feature type="transmembrane region" description="Helical" evidence="6">
    <location>
        <begin position="104"/>
        <end position="125"/>
    </location>
</feature>
<evidence type="ECO:0000313" key="8">
    <source>
        <dbReference type="Proteomes" id="UP000288058"/>
    </source>
</evidence>
<evidence type="ECO:0000256" key="4">
    <source>
        <dbReference type="ARBA" id="ARBA00022989"/>
    </source>
</evidence>
<feature type="transmembrane region" description="Helical" evidence="6">
    <location>
        <begin position="74"/>
        <end position="98"/>
    </location>
</feature>
<keyword evidence="8" id="KW-1185">Reference proteome</keyword>
<keyword evidence="4 6" id="KW-1133">Transmembrane helix</keyword>
<keyword evidence="2" id="KW-1003">Cell membrane</keyword>
<organism evidence="7 8">
    <name type="scientific">Idiomarina ramblicola</name>
    <dbReference type="NCBI Taxonomy" id="263724"/>
    <lineage>
        <taxon>Bacteria</taxon>
        <taxon>Pseudomonadati</taxon>
        <taxon>Pseudomonadota</taxon>
        <taxon>Gammaproteobacteria</taxon>
        <taxon>Alteromonadales</taxon>
        <taxon>Idiomarinaceae</taxon>
        <taxon>Idiomarina</taxon>
    </lineage>
</organism>
<dbReference type="OrthoDB" id="5702716at2"/>
<comment type="subcellular location">
    <subcellularLocation>
        <location evidence="1">Cell membrane</location>
        <topology evidence="1">Multi-pass membrane protein</topology>
    </subcellularLocation>
</comment>
<gene>
    <name evidence="7" type="ORF">CWI78_07045</name>
</gene>
<protein>
    <submittedName>
        <fullName evidence="7">F0F1 ATP synthase subunit I</fullName>
    </submittedName>
</protein>